<organism evidence="4 5">
    <name type="scientific">Bacteroides caecicola</name>
    <dbReference type="NCBI Taxonomy" id="1462569"/>
    <lineage>
        <taxon>Bacteria</taxon>
        <taxon>Pseudomonadati</taxon>
        <taxon>Bacteroidota</taxon>
        <taxon>Bacteroidia</taxon>
        <taxon>Bacteroidales</taxon>
        <taxon>Bacteroidaceae</taxon>
        <taxon>Bacteroides</taxon>
    </lineage>
</organism>
<dbReference type="Gene3D" id="3.40.50.11440">
    <property type="match status" value="1"/>
</dbReference>
<dbReference type="InterPro" id="IPR007160">
    <property type="entry name" value="DUF362"/>
</dbReference>
<dbReference type="PROSITE" id="PS51257">
    <property type="entry name" value="PROKAR_LIPOPROTEIN"/>
    <property type="match status" value="1"/>
</dbReference>
<proteinExistence type="predicted"/>
<feature type="region of interest" description="Disordered" evidence="1">
    <location>
        <begin position="30"/>
        <end position="56"/>
    </location>
</feature>
<gene>
    <name evidence="4" type="ORF">H6A24_02070</name>
</gene>
<dbReference type="Proteomes" id="UP000782117">
    <property type="component" value="Unassembled WGS sequence"/>
</dbReference>
<feature type="compositionally biased region" description="Acidic residues" evidence="1">
    <location>
        <begin position="32"/>
        <end position="50"/>
    </location>
</feature>
<comment type="caution">
    <text evidence="4">The sequence shown here is derived from an EMBL/GenBank/DDBJ whole genome shotgun (WGS) entry which is preliminary data.</text>
</comment>
<keyword evidence="2" id="KW-0732">Signal</keyword>
<evidence type="ECO:0000313" key="4">
    <source>
        <dbReference type="EMBL" id="MBM6805292.1"/>
    </source>
</evidence>
<dbReference type="Pfam" id="PF04015">
    <property type="entry name" value="DUF362"/>
    <property type="match status" value="1"/>
</dbReference>
<protein>
    <submittedName>
        <fullName evidence="4">DUF362 domain-containing protein</fullName>
    </submittedName>
</protein>
<evidence type="ECO:0000313" key="5">
    <source>
        <dbReference type="Proteomes" id="UP000782117"/>
    </source>
</evidence>
<name>A0ABS2F4Y6_9BACE</name>
<evidence type="ECO:0000259" key="3">
    <source>
        <dbReference type="Pfam" id="PF04015"/>
    </source>
</evidence>
<feature type="chain" id="PRO_5046777442" evidence="2">
    <location>
        <begin position="30"/>
        <end position="347"/>
    </location>
</feature>
<keyword evidence="5" id="KW-1185">Reference proteome</keyword>
<feature type="signal peptide" evidence="2">
    <location>
        <begin position="1"/>
        <end position="29"/>
    </location>
</feature>
<dbReference type="RefSeq" id="WP_204498961.1">
    <property type="nucleotide sequence ID" value="NZ_JACJKJ010000001.1"/>
</dbReference>
<accession>A0ABS2F4Y6</accession>
<evidence type="ECO:0000256" key="2">
    <source>
        <dbReference type="SAM" id="SignalP"/>
    </source>
</evidence>
<reference evidence="4 5" key="1">
    <citation type="journal article" date="2021" name="Sci. Rep.">
        <title>The distribution of antibiotic resistance genes in chicken gut microbiota commensals.</title>
        <authorList>
            <person name="Juricova H."/>
            <person name="Matiasovicova J."/>
            <person name="Kubasova T."/>
            <person name="Cejkova D."/>
            <person name="Rychlik I."/>
        </authorList>
    </citation>
    <scope>NUCLEOTIDE SEQUENCE [LARGE SCALE GENOMIC DNA]</scope>
    <source>
        <strain evidence="4 5">An768</strain>
    </source>
</reference>
<sequence length="347" mass="37703">MKRMNRREWLKWVAASLTSSAVLPTFLTACGEDNEPLPEPAPGEEPDNDEPTGPASQVWMTTDLSAAGLLAVYHAVGRQATGRVAVKISTGEPGGHHYLQPSLIADLVHEVNGTIVECNTAYQGGRSDSTSHWQAIRDHGFLDIANVDLMDEEGEMQLPVQDTTHIQYNLVGSHLANYDFLINLAHFKGHAIASFGGVLKNQSIGIASRRGKTNIHSAGRTQDVSRLWNTMASQNDFTESMAAAAQSVAEYFGDRILYINVMNNLSVDCDCDSNSAAPEMQDIGILASTDPIALEQACLDLVYAVTPTDGNNNRPLIQRIESRGGAHVVKYAERIGLGSRNYEVIQI</sequence>
<evidence type="ECO:0000256" key="1">
    <source>
        <dbReference type="SAM" id="MobiDB-lite"/>
    </source>
</evidence>
<dbReference type="EMBL" id="JACJKJ010000001">
    <property type="protein sequence ID" value="MBM6805292.1"/>
    <property type="molecule type" value="Genomic_DNA"/>
</dbReference>
<feature type="domain" description="DUF362" evidence="3">
    <location>
        <begin position="84"/>
        <end position="300"/>
    </location>
</feature>